<evidence type="ECO:0000256" key="1">
    <source>
        <dbReference type="SAM" id="MobiDB-lite"/>
    </source>
</evidence>
<name>A0A834QVQ7_MARMO</name>
<dbReference type="AlphaFoldDB" id="A0A834QVQ7"/>
<gene>
    <name evidence="2" type="ORF">GHT09_003085</name>
</gene>
<sequence length="119" mass="12393">MVPSLLGALGLSNTMYARLGEIINLDSSITVTIAAHQAIGLKVRFWGFSLGLSEGDRVQGHGCPCEQGIGPDTSRSWRTCRGRDAGPAALPREQVTLGTLAAHGPSPPTSSPPIIQSTS</sequence>
<evidence type="ECO:0000313" key="2">
    <source>
        <dbReference type="EMBL" id="KAF7485350.1"/>
    </source>
</evidence>
<dbReference type="EMBL" id="WJEC01000144">
    <property type="protein sequence ID" value="KAF7485350.1"/>
    <property type="molecule type" value="Genomic_DNA"/>
</dbReference>
<organism evidence="2 3">
    <name type="scientific">Marmota monax</name>
    <name type="common">Woodchuck</name>
    <dbReference type="NCBI Taxonomy" id="9995"/>
    <lineage>
        <taxon>Eukaryota</taxon>
        <taxon>Metazoa</taxon>
        <taxon>Chordata</taxon>
        <taxon>Craniata</taxon>
        <taxon>Vertebrata</taxon>
        <taxon>Euteleostomi</taxon>
        <taxon>Mammalia</taxon>
        <taxon>Eutheria</taxon>
        <taxon>Euarchontoglires</taxon>
        <taxon>Glires</taxon>
        <taxon>Rodentia</taxon>
        <taxon>Sciuromorpha</taxon>
        <taxon>Sciuridae</taxon>
        <taxon>Xerinae</taxon>
        <taxon>Marmotini</taxon>
        <taxon>Marmota</taxon>
    </lineage>
</organism>
<dbReference type="Proteomes" id="UP000662637">
    <property type="component" value="Unassembled WGS sequence"/>
</dbReference>
<protein>
    <submittedName>
        <fullName evidence="2">Uncharacterized protein</fullName>
    </submittedName>
</protein>
<comment type="caution">
    <text evidence="2">The sequence shown here is derived from an EMBL/GenBank/DDBJ whole genome shotgun (WGS) entry which is preliminary data.</text>
</comment>
<evidence type="ECO:0000313" key="3">
    <source>
        <dbReference type="Proteomes" id="UP000662637"/>
    </source>
</evidence>
<proteinExistence type="predicted"/>
<accession>A0A834QVQ7</accession>
<feature type="region of interest" description="Disordered" evidence="1">
    <location>
        <begin position="99"/>
        <end position="119"/>
    </location>
</feature>
<reference evidence="2" key="1">
    <citation type="submission" date="2020-08" db="EMBL/GenBank/DDBJ databases">
        <authorList>
            <person name="Shumante A."/>
            <person name="Zimin A.V."/>
            <person name="Puiu D."/>
            <person name="Salzberg S.L."/>
        </authorList>
    </citation>
    <scope>NUCLEOTIDE SEQUENCE</scope>
    <source>
        <strain evidence="2">WC2-LM</strain>
        <tissue evidence="2">Liver</tissue>
    </source>
</reference>